<evidence type="ECO:0000256" key="7">
    <source>
        <dbReference type="ARBA" id="ARBA00022679"/>
    </source>
</evidence>
<dbReference type="EC" id="2.7.1.130" evidence="3 13"/>
<dbReference type="SUPFAM" id="SSF52540">
    <property type="entry name" value="P-loop containing nucleoside triphosphate hydrolases"/>
    <property type="match status" value="1"/>
</dbReference>
<dbReference type="RefSeq" id="WP_379056556.1">
    <property type="nucleotide sequence ID" value="NZ_JBHTKB010000001.1"/>
</dbReference>
<comment type="function">
    <text evidence="1 13">Transfers the gamma-phosphate of ATP to the 4'-position of a tetraacyldisaccharide 1-phosphate intermediate (termed DS-1-P) to form tetraacyldisaccharide 1,4'-bis-phosphate (lipid IVA).</text>
</comment>
<proteinExistence type="inferred from homology"/>
<keyword evidence="14" id="KW-1133">Transmembrane helix</keyword>
<dbReference type="Proteomes" id="UP001597128">
    <property type="component" value="Unassembled WGS sequence"/>
</dbReference>
<evidence type="ECO:0000256" key="4">
    <source>
        <dbReference type="ARBA" id="ARBA00016436"/>
    </source>
</evidence>
<reference evidence="16" key="1">
    <citation type="journal article" date="2019" name="Int. J. Syst. Evol. Microbiol.">
        <title>The Global Catalogue of Microorganisms (GCM) 10K type strain sequencing project: providing services to taxonomists for standard genome sequencing and annotation.</title>
        <authorList>
            <consortium name="The Broad Institute Genomics Platform"/>
            <consortium name="The Broad Institute Genome Sequencing Center for Infectious Disease"/>
            <person name="Wu L."/>
            <person name="Ma J."/>
        </authorList>
    </citation>
    <scope>NUCLEOTIDE SEQUENCE [LARGE SCALE GENOMIC DNA]</scope>
    <source>
        <strain evidence="16">CCUG 58412</strain>
    </source>
</reference>
<evidence type="ECO:0000256" key="3">
    <source>
        <dbReference type="ARBA" id="ARBA00012071"/>
    </source>
</evidence>
<evidence type="ECO:0000313" key="16">
    <source>
        <dbReference type="Proteomes" id="UP001597128"/>
    </source>
</evidence>
<evidence type="ECO:0000256" key="1">
    <source>
        <dbReference type="ARBA" id="ARBA00002274"/>
    </source>
</evidence>
<dbReference type="EMBL" id="JBHTKB010000001">
    <property type="protein sequence ID" value="MFD0913260.1"/>
    <property type="molecule type" value="Genomic_DNA"/>
</dbReference>
<keyword evidence="9 13" id="KW-0418">Kinase</keyword>
<evidence type="ECO:0000256" key="5">
    <source>
        <dbReference type="ARBA" id="ARBA00022516"/>
    </source>
</evidence>
<comment type="caution">
    <text evidence="15">The sequence shown here is derived from an EMBL/GenBank/DDBJ whole genome shotgun (WGS) entry which is preliminary data.</text>
</comment>
<feature type="transmembrane region" description="Helical" evidence="14">
    <location>
        <begin position="14"/>
        <end position="33"/>
    </location>
</feature>
<accession>A0ABW3F7G1</accession>
<evidence type="ECO:0000256" key="11">
    <source>
        <dbReference type="ARBA" id="ARBA00023098"/>
    </source>
</evidence>
<evidence type="ECO:0000256" key="6">
    <source>
        <dbReference type="ARBA" id="ARBA00022556"/>
    </source>
</evidence>
<name>A0ABW3F7G1_9PROT</name>
<organism evidence="15 16">
    <name type="scientific">Methylophilus luteus</name>
    <dbReference type="NCBI Taxonomy" id="640108"/>
    <lineage>
        <taxon>Bacteria</taxon>
        <taxon>Pseudomonadati</taxon>
        <taxon>Pseudomonadota</taxon>
        <taxon>Betaproteobacteria</taxon>
        <taxon>Nitrosomonadales</taxon>
        <taxon>Methylophilaceae</taxon>
        <taxon>Methylophilus</taxon>
    </lineage>
</organism>
<evidence type="ECO:0000256" key="10">
    <source>
        <dbReference type="ARBA" id="ARBA00022840"/>
    </source>
</evidence>
<dbReference type="PANTHER" id="PTHR42724">
    <property type="entry name" value="TETRAACYLDISACCHARIDE 4'-KINASE"/>
    <property type="match status" value="1"/>
</dbReference>
<evidence type="ECO:0000256" key="2">
    <source>
        <dbReference type="ARBA" id="ARBA00004870"/>
    </source>
</evidence>
<keyword evidence="5 13" id="KW-0444">Lipid biosynthesis</keyword>
<gene>
    <name evidence="13 15" type="primary">lpxK</name>
    <name evidence="15" type="ORF">ACFQ1Z_06855</name>
</gene>
<feature type="binding site" evidence="13">
    <location>
        <begin position="59"/>
        <end position="66"/>
    </location>
    <ligand>
        <name>ATP</name>
        <dbReference type="ChEBI" id="CHEBI:30616"/>
    </ligand>
</feature>
<evidence type="ECO:0000256" key="8">
    <source>
        <dbReference type="ARBA" id="ARBA00022741"/>
    </source>
</evidence>
<dbReference type="NCBIfam" id="TIGR00682">
    <property type="entry name" value="lpxK"/>
    <property type="match status" value="1"/>
</dbReference>
<evidence type="ECO:0000256" key="14">
    <source>
        <dbReference type="SAM" id="Phobius"/>
    </source>
</evidence>
<dbReference type="HAMAP" id="MF_00409">
    <property type="entry name" value="LpxK"/>
    <property type="match status" value="1"/>
</dbReference>
<comment type="catalytic activity">
    <reaction evidence="13">
        <text>a lipid A disaccharide + ATP = a lipid IVA + ADP + H(+)</text>
        <dbReference type="Rhea" id="RHEA:67840"/>
        <dbReference type="ChEBI" id="CHEBI:15378"/>
        <dbReference type="ChEBI" id="CHEBI:30616"/>
        <dbReference type="ChEBI" id="CHEBI:176343"/>
        <dbReference type="ChEBI" id="CHEBI:176425"/>
        <dbReference type="ChEBI" id="CHEBI:456216"/>
        <dbReference type="EC" id="2.7.1.130"/>
    </reaction>
</comment>
<keyword evidence="7 13" id="KW-0808">Transferase</keyword>
<evidence type="ECO:0000256" key="9">
    <source>
        <dbReference type="ARBA" id="ARBA00022777"/>
    </source>
</evidence>
<evidence type="ECO:0000256" key="12">
    <source>
        <dbReference type="ARBA" id="ARBA00029757"/>
    </source>
</evidence>
<dbReference type="PANTHER" id="PTHR42724:SF1">
    <property type="entry name" value="TETRAACYLDISACCHARIDE 4'-KINASE, MITOCHONDRIAL-RELATED"/>
    <property type="match status" value="1"/>
</dbReference>
<dbReference type="InterPro" id="IPR027417">
    <property type="entry name" value="P-loop_NTPase"/>
</dbReference>
<dbReference type="Pfam" id="PF02606">
    <property type="entry name" value="LpxK"/>
    <property type="match status" value="1"/>
</dbReference>
<evidence type="ECO:0000256" key="13">
    <source>
        <dbReference type="HAMAP-Rule" id="MF_00409"/>
    </source>
</evidence>
<keyword evidence="6 13" id="KW-0441">Lipid A biosynthesis</keyword>
<keyword evidence="8 13" id="KW-0547">Nucleotide-binding</keyword>
<keyword evidence="11 13" id="KW-0443">Lipid metabolism</keyword>
<comment type="pathway">
    <text evidence="2 13">Glycolipid biosynthesis; lipid IV(A) biosynthesis; lipid IV(A) from (3R)-3-hydroxytetradecanoyl-[acyl-carrier-protein] and UDP-N-acetyl-alpha-D-glucosamine: step 6/6.</text>
</comment>
<keyword evidence="14" id="KW-0812">Transmembrane</keyword>
<keyword evidence="16" id="KW-1185">Reference proteome</keyword>
<protein>
    <recommendedName>
        <fullName evidence="4 13">Tetraacyldisaccharide 4'-kinase</fullName>
        <ecNumber evidence="3 13">2.7.1.130</ecNumber>
    </recommendedName>
    <alternativeName>
        <fullName evidence="12 13">Lipid A 4'-kinase</fullName>
    </alternativeName>
</protein>
<evidence type="ECO:0000313" key="15">
    <source>
        <dbReference type="EMBL" id="MFD0913260.1"/>
    </source>
</evidence>
<comment type="similarity">
    <text evidence="13">Belongs to the LpxK family.</text>
</comment>
<keyword evidence="10 13" id="KW-0067">ATP-binding</keyword>
<sequence length="346" mass="37867">MWQSWFERQWQYKGWAQCLLLPLSWLFAGLAALRRALYRWRLFASSRLPVPVIVIGNISVGGVGKTPLVIHLAQALRAAGYSPGIISRGYGGRQTGAVSPESAPELYGDEPVLIAQRSASPVWVHALRAVAGRALLQAHPETDVLICDDGLQHYALQRDIEIAVVNRPHGLGNGRLLPAGPLREPLKRLQTVDLLVESGQLPAAESQVPTAEKQAPAFQQSLQLGQWTSLSDSSRHISLAALQARPLVAIAGIAHPQRFFQTIQALGLNCETKVFADHHAYTQADFADLSAKTILMTEKDAVKCRHLALSDAWFLPVTAELKPLGHSQTFADCVISLLKQREGNKK</sequence>
<keyword evidence="14" id="KW-0472">Membrane</keyword>
<dbReference type="GO" id="GO:0009029">
    <property type="term" value="F:lipid-A 4'-kinase activity"/>
    <property type="evidence" value="ECO:0007669"/>
    <property type="project" value="UniProtKB-EC"/>
</dbReference>
<dbReference type="InterPro" id="IPR003758">
    <property type="entry name" value="LpxK"/>
</dbReference>